<dbReference type="Proteomes" id="UP000663891">
    <property type="component" value="Unassembled WGS sequence"/>
</dbReference>
<name>A0A815HG07_9BILA</name>
<dbReference type="EMBL" id="CAJNON010000676">
    <property type="protein sequence ID" value="CAF1351913.1"/>
    <property type="molecule type" value="Genomic_DNA"/>
</dbReference>
<feature type="non-terminal residue" evidence="4">
    <location>
        <position position="191"/>
    </location>
</feature>
<evidence type="ECO:0000313" key="5">
    <source>
        <dbReference type="Proteomes" id="UP000663891"/>
    </source>
</evidence>
<evidence type="ECO:0000313" key="4">
    <source>
        <dbReference type="EMBL" id="CAF1351913.1"/>
    </source>
</evidence>
<dbReference type="Gene3D" id="3.20.20.80">
    <property type="entry name" value="Glycosidases"/>
    <property type="match status" value="1"/>
</dbReference>
<dbReference type="GO" id="GO:0012505">
    <property type="term" value="C:endomembrane system"/>
    <property type="evidence" value="ECO:0007669"/>
    <property type="project" value="TreeGrafter"/>
</dbReference>
<organism evidence="4 5">
    <name type="scientific">Adineta steineri</name>
    <dbReference type="NCBI Taxonomy" id="433720"/>
    <lineage>
        <taxon>Eukaryota</taxon>
        <taxon>Metazoa</taxon>
        <taxon>Spiralia</taxon>
        <taxon>Gnathifera</taxon>
        <taxon>Rotifera</taxon>
        <taxon>Eurotatoria</taxon>
        <taxon>Bdelloidea</taxon>
        <taxon>Adinetida</taxon>
        <taxon>Adinetidae</taxon>
        <taxon>Adineta</taxon>
    </lineage>
</organism>
<reference evidence="4" key="1">
    <citation type="submission" date="2021-02" db="EMBL/GenBank/DDBJ databases">
        <authorList>
            <person name="Nowell W R."/>
        </authorList>
    </citation>
    <scope>NUCLEOTIDE SEQUENCE</scope>
</reference>
<comment type="similarity">
    <text evidence="1">Belongs to the glycosyl hydrolase 18 family.</text>
</comment>
<dbReference type="InterPro" id="IPR017853">
    <property type="entry name" value="GH"/>
</dbReference>
<dbReference type="SUPFAM" id="SSF51445">
    <property type="entry name" value="(Trans)glycosidases"/>
    <property type="match status" value="1"/>
</dbReference>
<dbReference type="PANTHER" id="PTHR46066">
    <property type="entry name" value="CHITINASE DOMAIN-CONTAINING PROTEIN 1 FAMILY MEMBER"/>
    <property type="match status" value="1"/>
</dbReference>
<keyword evidence="3" id="KW-0732">Signal</keyword>
<evidence type="ECO:0000256" key="1">
    <source>
        <dbReference type="ARBA" id="ARBA00009336"/>
    </source>
</evidence>
<dbReference type="GO" id="GO:0070492">
    <property type="term" value="F:oligosaccharide binding"/>
    <property type="evidence" value="ECO:0007669"/>
    <property type="project" value="TreeGrafter"/>
</dbReference>
<dbReference type="OrthoDB" id="10254444at2759"/>
<comment type="caution">
    <text evidence="4">The sequence shown here is derived from an EMBL/GenBank/DDBJ whole genome shotgun (WGS) entry which is preliminary data.</text>
</comment>
<feature type="chain" id="PRO_5032593682" evidence="3">
    <location>
        <begin position="20"/>
        <end position="191"/>
    </location>
</feature>
<sequence length="191" mass="22021">MRYYLILFVSSCILYPIESTIGPGGHKSSSKNRDQTVLSASTDDEQPTVSRSKLQESSQLPHINIFERGLLEEDLTPASILANYQSYCSTCTDVRHFSNPTLIFITPWNNHGYDVAKIFAQKFDYISPVWFNVKRIGYKKYRIDGTHDIDSEWVKFLKEKNSDVRIVPRVAFEKWTSGDVHALFESEDEKQ</sequence>
<feature type="signal peptide" evidence="3">
    <location>
        <begin position="1"/>
        <end position="19"/>
    </location>
</feature>
<feature type="region of interest" description="Disordered" evidence="2">
    <location>
        <begin position="22"/>
        <end position="56"/>
    </location>
</feature>
<gene>
    <name evidence="4" type="ORF">VCS650_LOCUS33819</name>
</gene>
<proteinExistence type="inferred from homology"/>
<evidence type="ECO:0000256" key="2">
    <source>
        <dbReference type="SAM" id="MobiDB-lite"/>
    </source>
</evidence>
<dbReference type="PANTHER" id="PTHR46066:SF2">
    <property type="entry name" value="CHITINASE DOMAIN-CONTAINING PROTEIN 1"/>
    <property type="match status" value="1"/>
</dbReference>
<accession>A0A815HG07</accession>
<dbReference type="AlphaFoldDB" id="A0A815HG07"/>
<feature type="compositionally biased region" description="Polar residues" evidence="2">
    <location>
        <begin position="35"/>
        <end position="56"/>
    </location>
</feature>
<protein>
    <submittedName>
        <fullName evidence="4">Uncharacterized protein</fullName>
    </submittedName>
</protein>
<evidence type="ECO:0000256" key="3">
    <source>
        <dbReference type="SAM" id="SignalP"/>
    </source>
</evidence>